<evidence type="ECO:0000256" key="2">
    <source>
        <dbReference type="ARBA" id="ARBA00008497"/>
    </source>
</evidence>
<keyword evidence="5" id="KW-0732">Signal</keyword>
<evidence type="ECO:0000256" key="12">
    <source>
        <dbReference type="ARBA" id="ARBA00023303"/>
    </source>
</evidence>
<feature type="compositionally biased region" description="Polar residues" evidence="13">
    <location>
        <begin position="262"/>
        <end position="273"/>
    </location>
</feature>
<evidence type="ECO:0000313" key="15">
    <source>
        <dbReference type="EMBL" id="CAH3184432.1"/>
    </source>
</evidence>
<comment type="caution">
    <text evidence="15">The sequence shown here is derived from an EMBL/GenBank/DDBJ whole genome shotgun (WGS) entry which is preliminary data.</text>
</comment>
<dbReference type="InterPro" id="IPR050122">
    <property type="entry name" value="RTK"/>
</dbReference>
<keyword evidence="16" id="KW-1185">Reference proteome</keyword>
<evidence type="ECO:0000256" key="3">
    <source>
        <dbReference type="ARBA" id="ARBA00022448"/>
    </source>
</evidence>
<gene>
    <name evidence="15" type="ORF">PLOB_00030234</name>
</gene>
<dbReference type="SUPFAM" id="SSF56112">
    <property type="entry name" value="Protein kinase-like (PK-like)"/>
    <property type="match status" value="1"/>
</dbReference>
<evidence type="ECO:0000256" key="1">
    <source>
        <dbReference type="ARBA" id="ARBA00004141"/>
    </source>
</evidence>
<dbReference type="Pfam" id="PF07714">
    <property type="entry name" value="PK_Tyr_Ser-Thr"/>
    <property type="match status" value="1"/>
</dbReference>
<proteinExistence type="inferred from homology"/>
<feature type="domain" description="Protein kinase" evidence="14">
    <location>
        <begin position="157"/>
        <end position="448"/>
    </location>
</feature>
<dbReference type="PANTHER" id="PTHR24416:SF550">
    <property type="entry name" value="FIBROBLAST GROWTH FACTOR RECEPTOR HOMOLOG 1-RELATED"/>
    <property type="match status" value="1"/>
</dbReference>
<dbReference type="Proteomes" id="UP001159405">
    <property type="component" value="Unassembled WGS sequence"/>
</dbReference>
<evidence type="ECO:0000256" key="8">
    <source>
        <dbReference type="ARBA" id="ARBA00022989"/>
    </source>
</evidence>
<dbReference type="InterPro" id="IPR000719">
    <property type="entry name" value="Prot_kinase_dom"/>
</dbReference>
<keyword evidence="9" id="KW-0406">Ion transport</keyword>
<sequence length="448" mass="50593">MATIFLHCGFWDHVRGCCYYEGPYKRGAKRYCCCLFPRWPCSKALVEIVFQSSLSGFMWIFWALLQRDYYIWAALGGTKAAKLINASAAQKLQIEADYANAGKNSQTAALLLLAGALLTGFVVVSVQRCCYQREFGTLPSPYQYKKLESEAAVEAFKLNVEKLAKGQGKRRADMYFATMNKKKPSDILKNYQEPQAHAVTGISREDTFSKTELLRRANMPCIKALIVKPKLRAVGRVVRTDDARLPKIVFFSDLATGWDVESNGQRTTQQPSVNRKRSSEAFPRHAACNRKKNEDLSKSSRRNNLVHRDLAACNVLVGHDNQIKVSDFGLMRQIYEDVSSSAKSKKLPVKWMAPESLYQGLYTTKSDVYVKKIHTLINTFRYIAAQKTSATLKIVISEFNSNRSRIPVVNIVGGVPYPTLTNSELYRLLGTGYRMERPNMCSDDVYVS</sequence>
<dbReference type="PROSITE" id="PS50011">
    <property type="entry name" value="PROTEIN_KINASE_DOM"/>
    <property type="match status" value="1"/>
</dbReference>
<comment type="similarity">
    <text evidence="2">Belongs to the CALHM family.</text>
</comment>
<evidence type="ECO:0000256" key="7">
    <source>
        <dbReference type="ARBA" id="ARBA00022840"/>
    </source>
</evidence>
<keyword evidence="3" id="KW-0813">Transport</keyword>
<evidence type="ECO:0000313" key="16">
    <source>
        <dbReference type="Proteomes" id="UP001159405"/>
    </source>
</evidence>
<dbReference type="InterPro" id="IPR029569">
    <property type="entry name" value="CALHM"/>
</dbReference>
<protein>
    <recommendedName>
        <fullName evidence="14">Protein kinase domain-containing protein</fullName>
    </recommendedName>
</protein>
<dbReference type="InterPro" id="IPR020635">
    <property type="entry name" value="Tyr_kinase_cat_dom"/>
</dbReference>
<dbReference type="PANTHER" id="PTHR24416">
    <property type="entry name" value="TYROSINE-PROTEIN KINASE RECEPTOR"/>
    <property type="match status" value="1"/>
</dbReference>
<dbReference type="EMBL" id="CALNXK010000387">
    <property type="protein sequence ID" value="CAH3184432.1"/>
    <property type="molecule type" value="Genomic_DNA"/>
</dbReference>
<evidence type="ECO:0000256" key="9">
    <source>
        <dbReference type="ARBA" id="ARBA00023065"/>
    </source>
</evidence>
<dbReference type="InterPro" id="IPR011009">
    <property type="entry name" value="Kinase-like_dom_sf"/>
</dbReference>
<keyword evidence="4" id="KW-0812">Transmembrane</keyword>
<evidence type="ECO:0000259" key="14">
    <source>
        <dbReference type="PROSITE" id="PS50011"/>
    </source>
</evidence>
<dbReference type="SMART" id="SM00219">
    <property type="entry name" value="TyrKc"/>
    <property type="match status" value="1"/>
</dbReference>
<evidence type="ECO:0000256" key="10">
    <source>
        <dbReference type="ARBA" id="ARBA00023136"/>
    </source>
</evidence>
<evidence type="ECO:0000256" key="13">
    <source>
        <dbReference type="SAM" id="MobiDB-lite"/>
    </source>
</evidence>
<evidence type="ECO:0000256" key="4">
    <source>
        <dbReference type="ARBA" id="ARBA00022692"/>
    </source>
</evidence>
<dbReference type="InterPro" id="IPR008266">
    <property type="entry name" value="Tyr_kinase_AS"/>
</dbReference>
<reference evidence="15 16" key="1">
    <citation type="submission" date="2022-05" db="EMBL/GenBank/DDBJ databases">
        <authorList>
            <consortium name="Genoscope - CEA"/>
            <person name="William W."/>
        </authorList>
    </citation>
    <scope>NUCLEOTIDE SEQUENCE [LARGE SCALE GENOMIC DNA]</scope>
</reference>
<organism evidence="15 16">
    <name type="scientific">Porites lobata</name>
    <dbReference type="NCBI Taxonomy" id="104759"/>
    <lineage>
        <taxon>Eukaryota</taxon>
        <taxon>Metazoa</taxon>
        <taxon>Cnidaria</taxon>
        <taxon>Anthozoa</taxon>
        <taxon>Hexacorallia</taxon>
        <taxon>Scleractinia</taxon>
        <taxon>Fungiina</taxon>
        <taxon>Poritidae</taxon>
        <taxon>Porites</taxon>
    </lineage>
</organism>
<feature type="region of interest" description="Disordered" evidence="13">
    <location>
        <begin position="262"/>
        <end position="282"/>
    </location>
</feature>
<accession>A0ABN8RY84</accession>
<name>A0ABN8RY84_9CNID</name>
<keyword evidence="12" id="KW-0407">Ion channel</keyword>
<dbReference type="Pfam" id="PF14798">
    <property type="entry name" value="Ca_hom_mod"/>
    <property type="match status" value="1"/>
</dbReference>
<keyword evidence="7" id="KW-0067">ATP-binding</keyword>
<evidence type="ECO:0000256" key="5">
    <source>
        <dbReference type="ARBA" id="ARBA00022729"/>
    </source>
</evidence>
<evidence type="ECO:0000256" key="6">
    <source>
        <dbReference type="ARBA" id="ARBA00022741"/>
    </source>
</evidence>
<keyword evidence="10" id="KW-0472">Membrane</keyword>
<dbReference type="PROSITE" id="PS00109">
    <property type="entry name" value="PROTEIN_KINASE_TYR"/>
    <property type="match status" value="1"/>
</dbReference>
<dbReference type="Gene3D" id="1.10.510.10">
    <property type="entry name" value="Transferase(Phosphotransferase) domain 1"/>
    <property type="match status" value="1"/>
</dbReference>
<evidence type="ECO:0000256" key="11">
    <source>
        <dbReference type="ARBA" id="ARBA00023170"/>
    </source>
</evidence>
<dbReference type="InterPro" id="IPR001245">
    <property type="entry name" value="Ser-Thr/Tyr_kinase_cat_dom"/>
</dbReference>
<keyword evidence="11" id="KW-0675">Receptor</keyword>
<comment type="subcellular location">
    <subcellularLocation>
        <location evidence="1">Membrane</location>
        <topology evidence="1">Multi-pass membrane protein</topology>
    </subcellularLocation>
</comment>
<keyword evidence="8" id="KW-1133">Transmembrane helix</keyword>
<keyword evidence="6" id="KW-0547">Nucleotide-binding</keyword>